<evidence type="ECO:0000256" key="1">
    <source>
        <dbReference type="SAM" id="Phobius"/>
    </source>
</evidence>
<protein>
    <submittedName>
        <fullName evidence="3">Uncharacterized protein</fullName>
    </submittedName>
</protein>
<dbReference type="AlphaFoldDB" id="A0A848IZ45"/>
<keyword evidence="1" id="KW-0812">Transmembrane</keyword>
<comment type="caution">
    <text evidence="3">The sequence shown here is derived from an EMBL/GenBank/DDBJ whole genome shotgun (WGS) entry which is preliminary data.</text>
</comment>
<keyword evidence="2" id="KW-0732">Signal</keyword>
<keyword evidence="1" id="KW-0472">Membrane</keyword>
<evidence type="ECO:0000256" key="2">
    <source>
        <dbReference type="SAM" id="SignalP"/>
    </source>
</evidence>
<dbReference type="EMBL" id="JABBNU010000004">
    <property type="protein sequence ID" value="NMM48418.1"/>
    <property type="molecule type" value="Genomic_DNA"/>
</dbReference>
<feature type="chain" id="PRO_5032823694" evidence="2">
    <location>
        <begin position="24"/>
        <end position="123"/>
    </location>
</feature>
<gene>
    <name evidence="3" type="ORF">HH304_08410</name>
</gene>
<evidence type="ECO:0000313" key="4">
    <source>
        <dbReference type="Proteomes" id="UP000559010"/>
    </source>
</evidence>
<reference evidence="3 4" key="1">
    <citation type="submission" date="2020-04" db="EMBL/GenBank/DDBJ databases">
        <title>Flammeovirgaceae bacterium KN852 isolated from deep sea.</title>
        <authorList>
            <person name="Zhang D.-C."/>
        </authorList>
    </citation>
    <scope>NUCLEOTIDE SEQUENCE [LARGE SCALE GENOMIC DNA]</scope>
    <source>
        <strain evidence="3 4">KN852</strain>
    </source>
</reference>
<keyword evidence="4" id="KW-1185">Reference proteome</keyword>
<organism evidence="3 4">
    <name type="scientific">Marinigracilibium pacificum</name>
    <dbReference type="NCBI Taxonomy" id="2729599"/>
    <lineage>
        <taxon>Bacteria</taxon>
        <taxon>Pseudomonadati</taxon>
        <taxon>Bacteroidota</taxon>
        <taxon>Cytophagia</taxon>
        <taxon>Cytophagales</taxon>
        <taxon>Flammeovirgaceae</taxon>
        <taxon>Marinigracilibium</taxon>
    </lineage>
</organism>
<name>A0A848IZ45_9BACT</name>
<keyword evidence="1" id="KW-1133">Transmembrane helix</keyword>
<sequence length="123" mass="13442">MNKYFYLLPILFISFISTQKVQAQGPVVIDTTGLEARINLMESRISYLEDNLAKMDKQFKIGAAMAATGYTVTIIGGLMLGRENDKLGQGLLIAGGTIGLSGTIVLVDAFKYLGRSKKRHGRK</sequence>
<proteinExistence type="predicted"/>
<feature type="signal peptide" evidence="2">
    <location>
        <begin position="1"/>
        <end position="23"/>
    </location>
</feature>
<feature type="transmembrane region" description="Helical" evidence="1">
    <location>
        <begin position="91"/>
        <end position="113"/>
    </location>
</feature>
<dbReference type="RefSeq" id="WP_169680137.1">
    <property type="nucleotide sequence ID" value="NZ_JABBNU010000004.1"/>
</dbReference>
<dbReference type="Proteomes" id="UP000559010">
    <property type="component" value="Unassembled WGS sequence"/>
</dbReference>
<accession>A0A848IZ45</accession>
<evidence type="ECO:0000313" key="3">
    <source>
        <dbReference type="EMBL" id="NMM48418.1"/>
    </source>
</evidence>